<dbReference type="GO" id="GO:0005886">
    <property type="term" value="C:plasma membrane"/>
    <property type="evidence" value="ECO:0007669"/>
    <property type="project" value="TreeGrafter"/>
</dbReference>
<dbReference type="GO" id="GO:0009395">
    <property type="term" value="P:phospholipid catabolic process"/>
    <property type="evidence" value="ECO:0007669"/>
    <property type="project" value="TreeGrafter"/>
</dbReference>
<keyword evidence="2" id="KW-0443">Lipid metabolism</keyword>
<feature type="domain" description="Translation initiation factor IF- 2" evidence="3">
    <location>
        <begin position="99"/>
        <end position="163"/>
    </location>
</feature>
<dbReference type="AlphaFoldDB" id="A0A9R0J4A1"/>
<dbReference type="Pfam" id="PF11987">
    <property type="entry name" value="IF-2"/>
    <property type="match status" value="1"/>
</dbReference>
<dbReference type="RefSeq" id="XP_056691250.1">
    <property type="nucleotide sequence ID" value="XM_056835272.1"/>
</dbReference>
<dbReference type="InterPro" id="IPR015679">
    <property type="entry name" value="PLipase_D_fam"/>
</dbReference>
<dbReference type="Proteomes" id="UP000813463">
    <property type="component" value="Chromosome 1"/>
</dbReference>
<dbReference type="RefSeq" id="XP_021861117.2">
    <property type="nucleotide sequence ID" value="XM_022005425.2"/>
</dbReference>
<dbReference type="GeneID" id="110800131"/>
<dbReference type="SUPFAM" id="SSF52156">
    <property type="entry name" value="Initiation factor IF2/eIF5b, domain 3"/>
    <property type="match status" value="1"/>
</dbReference>
<dbReference type="PANTHER" id="PTHR18896">
    <property type="entry name" value="PHOSPHOLIPASE D"/>
    <property type="match status" value="1"/>
</dbReference>
<dbReference type="InterPro" id="IPR023115">
    <property type="entry name" value="TIF_IF2_dom3"/>
</dbReference>
<gene>
    <name evidence="5 6 7 8" type="primary">LOC110800131</name>
</gene>
<evidence type="ECO:0000256" key="1">
    <source>
        <dbReference type="ARBA" id="ARBA00022737"/>
    </source>
</evidence>
<name>A0A9R0J4A1_SPIOL</name>
<organism evidence="4 5">
    <name type="scientific">Spinacia oleracea</name>
    <name type="common">Spinach</name>
    <dbReference type="NCBI Taxonomy" id="3562"/>
    <lineage>
        <taxon>Eukaryota</taxon>
        <taxon>Viridiplantae</taxon>
        <taxon>Streptophyta</taxon>
        <taxon>Embryophyta</taxon>
        <taxon>Tracheophyta</taxon>
        <taxon>Spermatophyta</taxon>
        <taxon>Magnoliopsida</taxon>
        <taxon>eudicotyledons</taxon>
        <taxon>Gunneridae</taxon>
        <taxon>Pentapetalae</taxon>
        <taxon>Caryophyllales</taxon>
        <taxon>Chenopodiaceae</taxon>
        <taxon>Chenopodioideae</taxon>
        <taxon>Anserineae</taxon>
        <taxon>Spinacia</taxon>
    </lineage>
</organism>
<evidence type="ECO:0000313" key="5">
    <source>
        <dbReference type="RefSeq" id="XP_021861117.2"/>
    </source>
</evidence>
<dbReference type="PANTHER" id="PTHR18896:SF60">
    <property type="entry name" value="PHOSPHOLIPASE D"/>
    <property type="match status" value="1"/>
</dbReference>
<evidence type="ECO:0000313" key="6">
    <source>
        <dbReference type="RefSeq" id="XP_056691249.1"/>
    </source>
</evidence>
<dbReference type="RefSeq" id="XP_056691249.1">
    <property type="nucleotide sequence ID" value="XM_056835271.1"/>
</dbReference>
<keyword evidence="4" id="KW-1185">Reference proteome</keyword>
<reference evidence="4" key="1">
    <citation type="journal article" date="2021" name="Nat. Commun.">
        <title>Genomic analyses provide insights into spinach domestication and the genetic basis of agronomic traits.</title>
        <authorList>
            <person name="Cai X."/>
            <person name="Sun X."/>
            <person name="Xu C."/>
            <person name="Sun H."/>
            <person name="Wang X."/>
            <person name="Ge C."/>
            <person name="Zhang Z."/>
            <person name="Wang Q."/>
            <person name="Fei Z."/>
            <person name="Jiao C."/>
            <person name="Wang Q."/>
        </authorList>
    </citation>
    <scope>NUCLEOTIDE SEQUENCE [LARGE SCALE GENOMIC DNA]</scope>
    <source>
        <strain evidence="4">cv. Varoflay</strain>
    </source>
</reference>
<evidence type="ECO:0000313" key="8">
    <source>
        <dbReference type="RefSeq" id="XP_056691251.1"/>
    </source>
</evidence>
<dbReference type="GO" id="GO:0004630">
    <property type="term" value="F:phospholipase D activity"/>
    <property type="evidence" value="ECO:0007669"/>
    <property type="project" value="TreeGrafter"/>
</dbReference>
<evidence type="ECO:0000256" key="2">
    <source>
        <dbReference type="ARBA" id="ARBA00023098"/>
    </source>
</evidence>
<proteinExistence type="predicted"/>
<keyword evidence="1" id="KW-0677">Repeat</keyword>
<sequence>MELALKIVSKIRAKERFVVYVITPMWPEGVPTSAAVQEILFWQGETMQMMYNIIAQEIKAMKLKAHPQDYLNFYFLGKRKPPLVLGYSSPPLSRNGDGDNVTLKVLLQATGDINTSDVDLAVASKAIILGLNIKAPGSVEKYAHNKGVEIWLYKVIDDLIDDMRLSMEGLLELVEVILHSASFGYMHYAMHIVRIFTG</sequence>
<reference evidence="5 6" key="2">
    <citation type="submission" date="2025-05" db="UniProtKB">
        <authorList>
            <consortium name="RefSeq"/>
        </authorList>
    </citation>
    <scope>IDENTIFICATION</scope>
    <source>
        <tissue evidence="5 6">Leaf</tissue>
    </source>
</reference>
<dbReference type="KEGG" id="soe:110800131"/>
<protein>
    <submittedName>
        <fullName evidence="5 6">Phospholipase D gamma 1 isoform X1</fullName>
    </submittedName>
</protein>
<dbReference type="RefSeq" id="XP_056691251.1">
    <property type="nucleotide sequence ID" value="XM_056835273.1"/>
</dbReference>
<dbReference type="InterPro" id="IPR036925">
    <property type="entry name" value="TIF_IF2_dom3_sf"/>
</dbReference>
<dbReference type="Gene3D" id="3.40.50.10050">
    <property type="entry name" value="Translation initiation factor IF- 2, domain 3"/>
    <property type="match status" value="1"/>
</dbReference>
<evidence type="ECO:0000313" key="7">
    <source>
        <dbReference type="RefSeq" id="XP_056691250.1"/>
    </source>
</evidence>
<evidence type="ECO:0000259" key="3">
    <source>
        <dbReference type="Pfam" id="PF11987"/>
    </source>
</evidence>
<accession>A0A9R0J4A1</accession>
<evidence type="ECO:0000313" key="4">
    <source>
        <dbReference type="Proteomes" id="UP000813463"/>
    </source>
</evidence>